<dbReference type="PANTHER" id="PTHR13121:SF0">
    <property type="entry name" value="PHOSPHATIDYLINOSITOL GLYCAN ANCHOR BIOSYNTHESIS CLASS U PROTEIN"/>
    <property type="match status" value="1"/>
</dbReference>
<feature type="transmembrane region" description="Helical" evidence="9">
    <location>
        <begin position="12"/>
        <end position="30"/>
    </location>
</feature>
<evidence type="ECO:0000256" key="7">
    <source>
        <dbReference type="ARBA" id="ARBA00022989"/>
    </source>
</evidence>
<evidence type="ECO:0000256" key="4">
    <source>
        <dbReference type="ARBA" id="ARBA00022502"/>
    </source>
</evidence>
<feature type="transmembrane region" description="Helical" evidence="9">
    <location>
        <begin position="66"/>
        <end position="92"/>
    </location>
</feature>
<keyword evidence="4" id="KW-0337">GPI-anchor biosynthesis</keyword>
<comment type="caution">
    <text evidence="10">The sequence shown here is derived from an EMBL/GenBank/DDBJ whole genome shotgun (WGS) entry which is preliminary data.</text>
</comment>
<accession>A0ABR2P9Z2</accession>
<evidence type="ECO:0000256" key="8">
    <source>
        <dbReference type="ARBA" id="ARBA00023136"/>
    </source>
</evidence>
<evidence type="ECO:0000256" key="3">
    <source>
        <dbReference type="ARBA" id="ARBA00010026"/>
    </source>
</evidence>
<dbReference type="InterPro" id="IPR009600">
    <property type="entry name" value="PIG-U"/>
</dbReference>
<dbReference type="EMBL" id="JBBPBN010000069">
    <property type="protein sequence ID" value="KAK8985266.1"/>
    <property type="molecule type" value="Genomic_DNA"/>
</dbReference>
<dbReference type="PANTHER" id="PTHR13121">
    <property type="entry name" value="GPI TRANSAMIDASE COMPONENT PIG-U"/>
    <property type="match status" value="1"/>
</dbReference>
<dbReference type="Pfam" id="PF06728">
    <property type="entry name" value="PIG-U"/>
    <property type="match status" value="1"/>
</dbReference>
<keyword evidence="11" id="KW-1185">Reference proteome</keyword>
<comment type="pathway">
    <text evidence="2">Glycolipid biosynthesis; glycosylphosphatidylinositol-anchor biosynthesis.</text>
</comment>
<keyword evidence="5 9" id="KW-0812">Transmembrane</keyword>
<keyword evidence="7 9" id="KW-1133">Transmembrane helix</keyword>
<reference evidence="10 11" key="1">
    <citation type="journal article" date="2024" name="G3 (Bethesda)">
        <title>Genome assembly of Hibiscus sabdariffa L. provides insights into metabolisms of medicinal natural products.</title>
        <authorList>
            <person name="Kim T."/>
        </authorList>
    </citation>
    <scope>NUCLEOTIDE SEQUENCE [LARGE SCALE GENOMIC DNA]</scope>
    <source>
        <strain evidence="10">TK-2024</strain>
        <tissue evidence="10">Old leaves</tissue>
    </source>
</reference>
<evidence type="ECO:0000256" key="2">
    <source>
        <dbReference type="ARBA" id="ARBA00004687"/>
    </source>
</evidence>
<comment type="subcellular location">
    <subcellularLocation>
        <location evidence="1">Endoplasmic reticulum membrane</location>
        <topology evidence="1">Multi-pass membrane protein</topology>
    </subcellularLocation>
</comment>
<protein>
    <submittedName>
        <fullName evidence="10">Uncharacterized protein</fullName>
    </submittedName>
</protein>
<evidence type="ECO:0000313" key="11">
    <source>
        <dbReference type="Proteomes" id="UP001396334"/>
    </source>
</evidence>
<organism evidence="10 11">
    <name type="scientific">Hibiscus sabdariffa</name>
    <name type="common">roselle</name>
    <dbReference type="NCBI Taxonomy" id="183260"/>
    <lineage>
        <taxon>Eukaryota</taxon>
        <taxon>Viridiplantae</taxon>
        <taxon>Streptophyta</taxon>
        <taxon>Embryophyta</taxon>
        <taxon>Tracheophyta</taxon>
        <taxon>Spermatophyta</taxon>
        <taxon>Magnoliopsida</taxon>
        <taxon>eudicotyledons</taxon>
        <taxon>Gunneridae</taxon>
        <taxon>Pentapetalae</taxon>
        <taxon>rosids</taxon>
        <taxon>malvids</taxon>
        <taxon>Malvales</taxon>
        <taxon>Malvaceae</taxon>
        <taxon>Malvoideae</taxon>
        <taxon>Hibiscus</taxon>
    </lineage>
</organism>
<sequence>MEKLKKKLGSISFWNWVVASIIFRLILIYFPKNLNLSSRPEVSTPLTSFRRLAEGYWLKQLSMSPYAGLIPLAAFGWVIATHLSLYPAILIIPHYCIDPSRQDGRLVPPCLCFQHCRIVSTSCLPSPHRIRRK</sequence>
<proteinExistence type="inferred from homology"/>
<evidence type="ECO:0000256" key="9">
    <source>
        <dbReference type="SAM" id="Phobius"/>
    </source>
</evidence>
<keyword evidence="6" id="KW-0256">Endoplasmic reticulum</keyword>
<evidence type="ECO:0000256" key="1">
    <source>
        <dbReference type="ARBA" id="ARBA00004477"/>
    </source>
</evidence>
<gene>
    <name evidence="10" type="ORF">V6N11_068533</name>
</gene>
<keyword evidence="8 9" id="KW-0472">Membrane</keyword>
<name>A0ABR2P9Z2_9ROSI</name>
<evidence type="ECO:0000256" key="6">
    <source>
        <dbReference type="ARBA" id="ARBA00022824"/>
    </source>
</evidence>
<comment type="similarity">
    <text evidence="3">Belongs to the PIGU family.</text>
</comment>
<evidence type="ECO:0000256" key="5">
    <source>
        <dbReference type="ARBA" id="ARBA00022692"/>
    </source>
</evidence>
<dbReference type="Proteomes" id="UP001396334">
    <property type="component" value="Unassembled WGS sequence"/>
</dbReference>
<evidence type="ECO:0000313" key="10">
    <source>
        <dbReference type="EMBL" id="KAK8985266.1"/>
    </source>
</evidence>